<dbReference type="Proteomes" id="UP001476282">
    <property type="component" value="Unassembled WGS sequence"/>
</dbReference>
<sequence>MRILEPPDEVKAASRRQEVFRAWIDGGMLSVSVCHLFPETYKEDPTEIWGMLISDIFHHVVDAIVLETARERDEVQSSLRHSFDEVVRSERGTRHGTFKNILKRLPELPDPDVTGDDKCVEIVRIALIPDSIRVMVLVGMWLPEEEAVWGNLLYDISAMVAESLGSQRDVAITKADLIADVLHYIDNPTTEYSGEYYNTEQNGGGQPATRPEST</sequence>
<dbReference type="Gene3D" id="3.30.2370.10">
    <property type="entry name" value="putative pyruvate dehydrogenase"/>
    <property type="match status" value="1"/>
</dbReference>
<proteinExistence type="predicted"/>
<protein>
    <submittedName>
        <fullName evidence="2">Uncharacterized protein</fullName>
    </submittedName>
</protein>
<reference evidence="2 3" key="1">
    <citation type="submission" date="2024-02" db="EMBL/GenBank/DDBJ databases">
        <title>Haloferula sargassicola NBRC 104335.</title>
        <authorList>
            <person name="Ichikawa N."/>
            <person name="Katano-Makiyama Y."/>
            <person name="Hidaka K."/>
        </authorList>
    </citation>
    <scope>NUCLEOTIDE SEQUENCE [LARGE SCALE GENOMIC DNA]</scope>
    <source>
        <strain evidence="2 3">NBRC 104335</strain>
    </source>
</reference>
<feature type="region of interest" description="Disordered" evidence="1">
    <location>
        <begin position="193"/>
        <end position="214"/>
    </location>
</feature>
<accession>A0ABP9UWU7</accession>
<name>A0ABP9UWU7_9BACT</name>
<evidence type="ECO:0000313" key="3">
    <source>
        <dbReference type="Proteomes" id="UP001476282"/>
    </source>
</evidence>
<dbReference type="Pfam" id="PF16826">
    <property type="entry name" value="DUF5076"/>
    <property type="match status" value="2"/>
</dbReference>
<organism evidence="2 3">
    <name type="scientific">Haloferula sargassicola</name>
    <dbReference type="NCBI Taxonomy" id="490096"/>
    <lineage>
        <taxon>Bacteria</taxon>
        <taxon>Pseudomonadati</taxon>
        <taxon>Verrucomicrobiota</taxon>
        <taxon>Verrucomicrobiia</taxon>
        <taxon>Verrucomicrobiales</taxon>
        <taxon>Verrucomicrobiaceae</taxon>
        <taxon>Haloferula</taxon>
    </lineage>
</organism>
<keyword evidence="3" id="KW-1185">Reference proteome</keyword>
<dbReference type="InterPro" id="IPR031796">
    <property type="entry name" value="DUF5076"/>
</dbReference>
<evidence type="ECO:0000256" key="1">
    <source>
        <dbReference type="SAM" id="MobiDB-lite"/>
    </source>
</evidence>
<comment type="caution">
    <text evidence="2">The sequence shown here is derived from an EMBL/GenBank/DDBJ whole genome shotgun (WGS) entry which is preliminary data.</text>
</comment>
<gene>
    <name evidence="2" type="ORF">Hsar01_04114</name>
</gene>
<dbReference type="EMBL" id="BAABRI010000048">
    <property type="protein sequence ID" value="GAA5484861.1"/>
    <property type="molecule type" value="Genomic_DNA"/>
</dbReference>
<evidence type="ECO:0000313" key="2">
    <source>
        <dbReference type="EMBL" id="GAA5484861.1"/>
    </source>
</evidence>